<proteinExistence type="predicted"/>
<feature type="region of interest" description="Disordered" evidence="1">
    <location>
        <begin position="34"/>
        <end position="54"/>
    </location>
</feature>
<protein>
    <submittedName>
        <fullName evidence="2">Uncharacterized protein</fullName>
    </submittedName>
</protein>
<dbReference type="EnsemblPlants" id="OMERI03G16140.1">
    <property type="protein sequence ID" value="OMERI03G16140.1"/>
    <property type="gene ID" value="OMERI03G16140"/>
</dbReference>
<reference evidence="2" key="2">
    <citation type="submission" date="2018-05" db="EMBL/GenBank/DDBJ databases">
        <title>OmerRS3 (Oryza meridionalis Reference Sequence Version 3).</title>
        <authorList>
            <person name="Zhang J."/>
            <person name="Kudrna D."/>
            <person name="Lee S."/>
            <person name="Talag J."/>
            <person name="Welchert J."/>
            <person name="Wing R.A."/>
        </authorList>
    </citation>
    <scope>NUCLEOTIDE SEQUENCE [LARGE SCALE GENOMIC DNA]</scope>
    <source>
        <strain evidence="2">cv. OR44</strain>
    </source>
</reference>
<sequence length="75" mass="7969">MQLVGKDESVNRLKAVVQKLKDIRASSGRLMQAAGLTKPGSGESSSTLLTSDGPVITGSILEDAEVFGRDKEHEQ</sequence>
<feature type="compositionally biased region" description="Low complexity" evidence="1">
    <location>
        <begin position="40"/>
        <end position="51"/>
    </location>
</feature>
<name>A0A0E0D0T6_9ORYZ</name>
<keyword evidence="3" id="KW-1185">Reference proteome</keyword>
<evidence type="ECO:0000313" key="3">
    <source>
        <dbReference type="Proteomes" id="UP000008021"/>
    </source>
</evidence>
<dbReference type="HOGENOM" id="CLU_2674993_0_0_1"/>
<reference evidence="2" key="1">
    <citation type="submission" date="2015-04" db="UniProtKB">
        <authorList>
            <consortium name="EnsemblPlants"/>
        </authorList>
    </citation>
    <scope>IDENTIFICATION</scope>
</reference>
<dbReference type="STRING" id="40149.A0A0E0D0T6"/>
<accession>A0A0E0D0T6</accession>
<organism evidence="2">
    <name type="scientific">Oryza meridionalis</name>
    <dbReference type="NCBI Taxonomy" id="40149"/>
    <lineage>
        <taxon>Eukaryota</taxon>
        <taxon>Viridiplantae</taxon>
        <taxon>Streptophyta</taxon>
        <taxon>Embryophyta</taxon>
        <taxon>Tracheophyta</taxon>
        <taxon>Spermatophyta</taxon>
        <taxon>Magnoliopsida</taxon>
        <taxon>Liliopsida</taxon>
        <taxon>Poales</taxon>
        <taxon>Poaceae</taxon>
        <taxon>BOP clade</taxon>
        <taxon>Oryzoideae</taxon>
        <taxon>Oryzeae</taxon>
        <taxon>Oryzinae</taxon>
        <taxon>Oryza</taxon>
    </lineage>
</organism>
<dbReference type="Proteomes" id="UP000008021">
    <property type="component" value="Chromosome 3"/>
</dbReference>
<evidence type="ECO:0000256" key="1">
    <source>
        <dbReference type="SAM" id="MobiDB-lite"/>
    </source>
</evidence>
<dbReference type="Gramene" id="OMERI03G16140.1">
    <property type="protein sequence ID" value="OMERI03G16140.1"/>
    <property type="gene ID" value="OMERI03G16140"/>
</dbReference>
<evidence type="ECO:0000313" key="2">
    <source>
        <dbReference type="EnsemblPlants" id="OMERI03G16140.1"/>
    </source>
</evidence>
<dbReference type="AlphaFoldDB" id="A0A0E0D0T6"/>